<dbReference type="GeneID" id="91303702"/>
<dbReference type="InterPro" id="IPR011033">
    <property type="entry name" value="PRC_barrel-like_sf"/>
</dbReference>
<dbReference type="KEGG" id="spav:Spa2297_02310"/>
<protein>
    <recommendedName>
        <fullName evidence="1">PRC-barrel domain-containing protein</fullName>
    </recommendedName>
</protein>
<reference evidence="2 3" key="1">
    <citation type="submission" date="2016-05" db="EMBL/GenBank/DDBJ databases">
        <title>Non-Contiguous Finished Genome Sequence of Streptomyces parvulus 2297 Integrated Site-Specifically with Actinophage R4.</title>
        <authorList>
            <person name="Nishizawa T."/>
            <person name="Miura T."/>
            <person name="Harada C."/>
            <person name="Guo Y."/>
            <person name="Narisawa K."/>
            <person name="Ohta H."/>
            <person name="Takahashi H."/>
            <person name="Shirai M."/>
        </authorList>
    </citation>
    <scope>NUCLEOTIDE SEQUENCE [LARGE SCALE GENOMIC DNA]</scope>
    <source>
        <strain evidence="2 3">2297</strain>
    </source>
</reference>
<organism evidence="2 3">
    <name type="scientific">Streptomyces parvulus</name>
    <dbReference type="NCBI Taxonomy" id="146923"/>
    <lineage>
        <taxon>Bacteria</taxon>
        <taxon>Bacillati</taxon>
        <taxon>Actinomycetota</taxon>
        <taxon>Actinomycetes</taxon>
        <taxon>Kitasatosporales</taxon>
        <taxon>Streptomycetaceae</taxon>
        <taxon>Streptomyces</taxon>
    </lineage>
</organism>
<evidence type="ECO:0000259" key="1">
    <source>
        <dbReference type="Pfam" id="PF05239"/>
    </source>
</evidence>
<dbReference type="AlphaFoldDB" id="A0A191V8T0"/>
<evidence type="ECO:0000313" key="2">
    <source>
        <dbReference type="EMBL" id="ANJ11288.1"/>
    </source>
</evidence>
<name>A0A191V8T0_9ACTN</name>
<dbReference type="EMBL" id="CP015866">
    <property type="protein sequence ID" value="ANJ11288.1"/>
    <property type="molecule type" value="Genomic_DNA"/>
</dbReference>
<sequence>MMLFTEVRGLPVVPSAAGAGPLGTVASLDVDVAGRGVRHVRLRGGRLRRETALAWEAVEAIGPSTVRVRSTARPGPAPAGHDLLGHRVLTEGGTSHGTVLDVAFDPVTGRLLAVFTTRGEVTPGRLMGLGDHALVVRTA</sequence>
<accession>A0A191V8T0</accession>
<dbReference type="Pfam" id="PF05239">
    <property type="entry name" value="PRC"/>
    <property type="match status" value="1"/>
</dbReference>
<dbReference type="Proteomes" id="UP000078468">
    <property type="component" value="Chromosome"/>
</dbReference>
<dbReference type="InterPro" id="IPR027275">
    <property type="entry name" value="PRC-brl_dom"/>
</dbReference>
<evidence type="ECO:0000313" key="3">
    <source>
        <dbReference type="Proteomes" id="UP000078468"/>
    </source>
</evidence>
<dbReference type="RefSeq" id="WP_064731616.1">
    <property type="nucleotide sequence ID" value="NZ_BMRX01000019.1"/>
</dbReference>
<gene>
    <name evidence="2" type="ORF">Spa2297_02310</name>
</gene>
<proteinExistence type="predicted"/>
<dbReference type="SUPFAM" id="SSF50346">
    <property type="entry name" value="PRC-barrel domain"/>
    <property type="match status" value="1"/>
</dbReference>
<feature type="domain" description="PRC-barrel" evidence="1">
    <location>
        <begin position="80"/>
        <end position="120"/>
    </location>
</feature>